<name>A0A0F9PJP7_9ZZZZ</name>
<reference evidence="2" key="1">
    <citation type="journal article" date="2015" name="Nature">
        <title>Complex archaea that bridge the gap between prokaryotes and eukaryotes.</title>
        <authorList>
            <person name="Spang A."/>
            <person name="Saw J.H."/>
            <person name="Jorgensen S.L."/>
            <person name="Zaremba-Niedzwiedzka K."/>
            <person name="Martijn J."/>
            <person name="Lind A.E."/>
            <person name="van Eijk R."/>
            <person name="Schleper C."/>
            <person name="Guy L."/>
            <person name="Ettema T.J."/>
        </authorList>
    </citation>
    <scope>NUCLEOTIDE SEQUENCE</scope>
</reference>
<dbReference type="PANTHER" id="PTHR22916:SF3">
    <property type="entry name" value="UDP-GLCNAC:BETAGAL BETA-1,3-N-ACETYLGLUCOSAMINYLTRANSFERASE-LIKE PROTEIN 1"/>
    <property type="match status" value="1"/>
</dbReference>
<protein>
    <recommendedName>
        <fullName evidence="1">Glycosyltransferase 2-like domain-containing protein</fullName>
    </recommendedName>
</protein>
<accession>A0A0F9PJP7</accession>
<comment type="caution">
    <text evidence="2">The sequence shown here is derived from an EMBL/GenBank/DDBJ whole genome shotgun (WGS) entry which is preliminary data.</text>
</comment>
<dbReference type="SUPFAM" id="SSF53448">
    <property type="entry name" value="Nucleotide-diphospho-sugar transferases"/>
    <property type="match status" value="1"/>
</dbReference>
<dbReference type="PANTHER" id="PTHR22916">
    <property type="entry name" value="GLYCOSYLTRANSFERASE"/>
    <property type="match status" value="1"/>
</dbReference>
<dbReference type="EMBL" id="LAZR01002860">
    <property type="protein sequence ID" value="KKN24737.1"/>
    <property type="molecule type" value="Genomic_DNA"/>
</dbReference>
<sequence>MPKISIITACRCCQPYLGDCIGSVRKQNFDDYEHVIIDDCSTDKSYKMLKKFAKEDNHIKLFKAKNRLRCGSSYAYVAAKAKGEILAVLDSDDALAGNAINNLVLLYDRNPEVKYIWTQHWMCDDRLRKIKKNGKIRKGVSSHPGDISLLEAGKKMKHCFSHWRTFKRELLEKSTKKGEMIFKEGLKSAVDKYMAYKLEEFGVGGFADWPMYKYRQRLGGLSFTGRRNWERMKRKISAKREEHNIAAYPIFKLSCEGLR</sequence>
<dbReference type="Pfam" id="PF00535">
    <property type="entry name" value="Glycos_transf_2"/>
    <property type="match status" value="1"/>
</dbReference>
<dbReference type="AlphaFoldDB" id="A0A0F9PJP7"/>
<dbReference type="InterPro" id="IPR029044">
    <property type="entry name" value="Nucleotide-diphossugar_trans"/>
</dbReference>
<dbReference type="CDD" id="cd00761">
    <property type="entry name" value="Glyco_tranf_GTA_type"/>
    <property type="match status" value="1"/>
</dbReference>
<dbReference type="Gene3D" id="3.90.550.10">
    <property type="entry name" value="Spore Coat Polysaccharide Biosynthesis Protein SpsA, Chain A"/>
    <property type="match status" value="1"/>
</dbReference>
<feature type="domain" description="Glycosyltransferase 2-like" evidence="1">
    <location>
        <begin position="5"/>
        <end position="173"/>
    </location>
</feature>
<evidence type="ECO:0000259" key="1">
    <source>
        <dbReference type="Pfam" id="PF00535"/>
    </source>
</evidence>
<gene>
    <name evidence="2" type="ORF">LCGC14_0891840</name>
</gene>
<dbReference type="InterPro" id="IPR001173">
    <property type="entry name" value="Glyco_trans_2-like"/>
</dbReference>
<dbReference type="GO" id="GO:0016758">
    <property type="term" value="F:hexosyltransferase activity"/>
    <property type="evidence" value="ECO:0007669"/>
    <property type="project" value="UniProtKB-ARBA"/>
</dbReference>
<organism evidence="2">
    <name type="scientific">marine sediment metagenome</name>
    <dbReference type="NCBI Taxonomy" id="412755"/>
    <lineage>
        <taxon>unclassified sequences</taxon>
        <taxon>metagenomes</taxon>
        <taxon>ecological metagenomes</taxon>
    </lineage>
</organism>
<evidence type="ECO:0000313" key="2">
    <source>
        <dbReference type="EMBL" id="KKN24737.1"/>
    </source>
</evidence>
<proteinExistence type="predicted"/>